<evidence type="ECO:0000313" key="3">
    <source>
        <dbReference type="EMBL" id="KAH7271439.1"/>
    </source>
</evidence>
<keyword evidence="2" id="KW-1133">Transmembrane helix</keyword>
<feature type="transmembrane region" description="Helical" evidence="2">
    <location>
        <begin position="20"/>
        <end position="38"/>
    </location>
</feature>
<evidence type="ECO:0000256" key="2">
    <source>
        <dbReference type="SAM" id="Phobius"/>
    </source>
</evidence>
<name>A0A9P9KZI2_FUSSL</name>
<evidence type="ECO:0000256" key="1">
    <source>
        <dbReference type="SAM" id="MobiDB-lite"/>
    </source>
</evidence>
<dbReference type="EMBL" id="JAGTJS010000004">
    <property type="protein sequence ID" value="KAH7271439.1"/>
    <property type="molecule type" value="Genomic_DNA"/>
</dbReference>
<protein>
    <submittedName>
        <fullName evidence="3">Uncharacterized protein</fullName>
    </submittedName>
</protein>
<comment type="caution">
    <text evidence="3">The sequence shown here is derived from an EMBL/GenBank/DDBJ whole genome shotgun (WGS) entry which is preliminary data.</text>
</comment>
<keyword evidence="2" id="KW-0812">Transmembrane</keyword>
<accession>A0A9P9KZI2</accession>
<gene>
    <name evidence="3" type="ORF">B0J15DRAFT_485011</name>
</gene>
<proteinExistence type="predicted"/>
<keyword evidence="2" id="KW-0472">Membrane</keyword>
<feature type="region of interest" description="Disordered" evidence="1">
    <location>
        <begin position="55"/>
        <end position="76"/>
    </location>
</feature>
<evidence type="ECO:0000313" key="4">
    <source>
        <dbReference type="Proteomes" id="UP000736672"/>
    </source>
</evidence>
<organism evidence="3 4">
    <name type="scientific">Fusarium solani</name>
    <name type="common">Filamentous fungus</name>
    <dbReference type="NCBI Taxonomy" id="169388"/>
    <lineage>
        <taxon>Eukaryota</taxon>
        <taxon>Fungi</taxon>
        <taxon>Dikarya</taxon>
        <taxon>Ascomycota</taxon>
        <taxon>Pezizomycotina</taxon>
        <taxon>Sordariomycetes</taxon>
        <taxon>Hypocreomycetidae</taxon>
        <taxon>Hypocreales</taxon>
        <taxon>Nectriaceae</taxon>
        <taxon>Fusarium</taxon>
        <taxon>Fusarium solani species complex</taxon>
    </lineage>
</organism>
<dbReference type="Proteomes" id="UP000736672">
    <property type="component" value="Unassembled WGS sequence"/>
</dbReference>
<reference evidence="3" key="1">
    <citation type="journal article" date="2021" name="Nat. Commun.">
        <title>Genetic determinants of endophytism in the Arabidopsis root mycobiome.</title>
        <authorList>
            <person name="Mesny F."/>
            <person name="Miyauchi S."/>
            <person name="Thiergart T."/>
            <person name="Pickel B."/>
            <person name="Atanasova L."/>
            <person name="Karlsson M."/>
            <person name="Huettel B."/>
            <person name="Barry K.W."/>
            <person name="Haridas S."/>
            <person name="Chen C."/>
            <person name="Bauer D."/>
            <person name="Andreopoulos W."/>
            <person name="Pangilinan J."/>
            <person name="LaButti K."/>
            <person name="Riley R."/>
            <person name="Lipzen A."/>
            <person name="Clum A."/>
            <person name="Drula E."/>
            <person name="Henrissat B."/>
            <person name="Kohler A."/>
            <person name="Grigoriev I.V."/>
            <person name="Martin F.M."/>
            <person name="Hacquard S."/>
        </authorList>
    </citation>
    <scope>NUCLEOTIDE SEQUENCE</scope>
    <source>
        <strain evidence="3">FSSC 5 MPI-SDFR-AT-0091</strain>
    </source>
</reference>
<keyword evidence="4" id="KW-1185">Reference proteome</keyword>
<feature type="compositionally biased region" description="Basic and acidic residues" evidence="1">
    <location>
        <begin position="62"/>
        <end position="76"/>
    </location>
</feature>
<sequence length="76" mass="8603">MFWRVYSKKKKELGSSYGLFFLPSLFFFLSFGLGLSWSPTRGNGDGGWRLQTAYESNSEDAGGQKKVLEREGGRQL</sequence>
<dbReference type="AlphaFoldDB" id="A0A9P9KZI2"/>